<feature type="transmembrane region" description="Helical" evidence="1">
    <location>
        <begin position="28"/>
        <end position="47"/>
    </location>
</feature>
<feature type="transmembrane region" description="Helical" evidence="1">
    <location>
        <begin position="59"/>
        <end position="80"/>
    </location>
</feature>
<keyword evidence="1" id="KW-0812">Transmembrane</keyword>
<dbReference type="EMBL" id="QUMS01000005">
    <property type="protein sequence ID" value="REG05495.1"/>
    <property type="molecule type" value="Genomic_DNA"/>
</dbReference>
<evidence type="ECO:0000313" key="3">
    <source>
        <dbReference type="Proteomes" id="UP000256388"/>
    </source>
</evidence>
<accession>A0A347ZWS1</accession>
<evidence type="ECO:0000313" key="2">
    <source>
        <dbReference type="EMBL" id="REG05495.1"/>
    </source>
</evidence>
<sequence length="97" mass="10860">MTKNTVEKNDKKKEKDEKPLRQAWIPRSTGFTAITVVSVALAIWVAWQSVSGGGTLWNGILWGVVMGASIWLVFLGMNYFHSLFGKPDNYKKGKKNS</sequence>
<gene>
    <name evidence="2" type="ORF">DFR64_2899</name>
</gene>
<name>A0A347ZWS1_9CHLR</name>
<keyword evidence="1" id="KW-1133">Transmembrane helix</keyword>
<comment type="caution">
    <text evidence="2">The sequence shown here is derived from an EMBL/GenBank/DDBJ whole genome shotgun (WGS) entry which is preliminary data.</text>
</comment>
<dbReference type="AlphaFoldDB" id="A0A347ZWS1"/>
<proteinExistence type="predicted"/>
<evidence type="ECO:0000256" key="1">
    <source>
        <dbReference type="SAM" id="Phobius"/>
    </source>
</evidence>
<keyword evidence="1" id="KW-0472">Membrane</keyword>
<protein>
    <recommendedName>
        <fullName evidence="4">2TM domain-containing protein</fullName>
    </recommendedName>
</protein>
<keyword evidence="3" id="KW-1185">Reference proteome</keyword>
<organism evidence="2 3">
    <name type="scientific">Pelolinea submarina</name>
    <dbReference type="NCBI Taxonomy" id="913107"/>
    <lineage>
        <taxon>Bacteria</taxon>
        <taxon>Bacillati</taxon>
        <taxon>Chloroflexota</taxon>
        <taxon>Anaerolineae</taxon>
        <taxon>Anaerolineales</taxon>
        <taxon>Anaerolineaceae</taxon>
        <taxon>Pelolinea</taxon>
    </lineage>
</organism>
<dbReference type="RefSeq" id="WP_116226154.1">
    <property type="nucleotide sequence ID" value="NZ_AP018437.1"/>
</dbReference>
<dbReference type="Proteomes" id="UP000256388">
    <property type="component" value="Unassembled WGS sequence"/>
</dbReference>
<evidence type="ECO:0008006" key="4">
    <source>
        <dbReference type="Google" id="ProtNLM"/>
    </source>
</evidence>
<reference evidence="2 3" key="1">
    <citation type="submission" date="2018-08" db="EMBL/GenBank/DDBJ databases">
        <title>Genomic Encyclopedia of Type Strains, Phase IV (KMG-IV): sequencing the most valuable type-strain genomes for metagenomic binning, comparative biology and taxonomic classification.</title>
        <authorList>
            <person name="Goeker M."/>
        </authorList>
    </citation>
    <scope>NUCLEOTIDE SEQUENCE [LARGE SCALE GENOMIC DNA]</scope>
    <source>
        <strain evidence="2 3">DSM 23923</strain>
    </source>
</reference>